<evidence type="ECO:0000256" key="1">
    <source>
        <dbReference type="SAM" id="SignalP"/>
    </source>
</evidence>
<feature type="signal peptide" evidence="1">
    <location>
        <begin position="1"/>
        <end position="17"/>
    </location>
</feature>
<proteinExistence type="predicted"/>
<gene>
    <name evidence="2" type="ORF">B0H15DRAFT_313315</name>
</gene>
<reference evidence="2" key="1">
    <citation type="submission" date="2023-03" db="EMBL/GenBank/DDBJ databases">
        <title>Massive genome expansion in bonnet fungi (Mycena s.s.) driven by repeated elements and novel gene families across ecological guilds.</title>
        <authorList>
            <consortium name="Lawrence Berkeley National Laboratory"/>
            <person name="Harder C.B."/>
            <person name="Miyauchi S."/>
            <person name="Viragh M."/>
            <person name="Kuo A."/>
            <person name="Thoen E."/>
            <person name="Andreopoulos B."/>
            <person name="Lu D."/>
            <person name="Skrede I."/>
            <person name="Drula E."/>
            <person name="Henrissat B."/>
            <person name="Morin E."/>
            <person name="Kohler A."/>
            <person name="Barry K."/>
            <person name="LaButti K."/>
            <person name="Morin E."/>
            <person name="Salamov A."/>
            <person name="Lipzen A."/>
            <person name="Mereny Z."/>
            <person name="Hegedus B."/>
            <person name="Baldrian P."/>
            <person name="Stursova M."/>
            <person name="Weitz H."/>
            <person name="Taylor A."/>
            <person name="Grigoriev I.V."/>
            <person name="Nagy L.G."/>
            <person name="Martin F."/>
            <person name="Kauserud H."/>
        </authorList>
    </citation>
    <scope>NUCLEOTIDE SEQUENCE</scope>
    <source>
        <strain evidence="2">CBHHK173m</strain>
    </source>
</reference>
<accession>A0AAD6UFQ5</accession>
<evidence type="ECO:0008006" key="4">
    <source>
        <dbReference type="Google" id="ProtNLM"/>
    </source>
</evidence>
<evidence type="ECO:0000313" key="3">
    <source>
        <dbReference type="Proteomes" id="UP001222325"/>
    </source>
</evidence>
<sequence>MPLWLTFWCLDIDTILCTRVVAVDYNYYNSYVCTRSAATCCFNLGPRRQSSSSSGDECGVILQFYINLRIKLETRFCEPNPPKSQRHPLREKTPVSLLGVLHVSNAAHRMAVKMNHCR</sequence>
<evidence type="ECO:0000313" key="2">
    <source>
        <dbReference type="EMBL" id="KAJ7102133.1"/>
    </source>
</evidence>
<feature type="chain" id="PRO_5042145822" description="Secreted protein" evidence="1">
    <location>
        <begin position="18"/>
        <end position="118"/>
    </location>
</feature>
<dbReference type="AlphaFoldDB" id="A0AAD6UFQ5"/>
<keyword evidence="1" id="KW-0732">Signal</keyword>
<keyword evidence="3" id="KW-1185">Reference proteome</keyword>
<organism evidence="2 3">
    <name type="scientific">Mycena belliarum</name>
    <dbReference type="NCBI Taxonomy" id="1033014"/>
    <lineage>
        <taxon>Eukaryota</taxon>
        <taxon>Fungi</taxon>
        <taxon>Dikarya</taxon>
        <taxon>Basidiomycota</taxon>
        <taxon>Agaricomycotina</taxon>
        <taxon>Agaricomycetes</taxon>
        <taxon>Agaricomycetidae</taxon>
        <taxon>Agaricales</taxon>
        <taxon>Marasmiineae</taxon>
        <taxon>Mycenaceae</taxon>
        <taxon>Mycena</taxon>
    </lineage>
</organism>
<comment type="caution">
    <text evidence="2">The sequence shown here is derived from an EMBL/GenBank/DDBJ whole genome shotgun (WGS) entry which is preliminary data.</text>
</comment>
<dbReference type="EMBL" id="JARJCN010000003">
    <property type="protein sequence ID" value="KAJ7102133.1"/>
    <property type="molecule type" value="Genomic_DNA"/>
</dbReference>
<dbReference type="Proteomes" id="UP001222325">
    <property type="component" value="Unassembled WGS sequence"/>
</dbReference>
<protein>
    <recommendedName>
        <fullName evidence="4">Secreted protein</fullName>
    </recommendedName>
</protein>
<name>A0AAD6UFQ5_9AGAR</name>